<dbReference type="EMBL" id="MAVT02002847">
    <property type="protein sequence ID" value="POS68968.1"/>
    <property type="molecule type" value="Genomic_DNA"/>
</dbReference>
<keyword evidence="4" id="KW-1185">Reference proteome</keyword>
<dbReference type="OrthoDB" id="4161186at2759"/>
<sequence length="414" mass="44831">MRQNGEILDWLKGTQIAEAQPQVLSSSNNPSGDRPSCQSSTAPTQRKRSLPLSPPVSTTVPRKRFRLTATSITPDGDPQGTDDELPAIDTDNNSTGLDLDATPRARRDQYASPRARPTNETSFSGQSKRRRSKSATTSSTGTGLSPRKKLAQIAVGQHAIESHPLSLASPHLNRLPSSLRTLMLELEDVSMGTRPVVSRRIRPDFGLFSSPSHAQYDPAVRPIPDSFFAPPEERDSVGPTPSLTDVLGILHEANRAYDKMLDEAEYHHVNSTTTNKVDFVLIIEPSADPNPRHAAAAVSQIDQLRSQSPCLSINHTAFEPLLRCPIAVCMETKRPGAGDEVATVQAGIWAAAQWSLLESLTTIEGNCQLPGHIYLPAIVVVGHDWSLAATTRSGTETVNTTRPSYSLPHVLAAD</sequence>
<feature type="compositionally biased region" description="Low complexity" evidence="1">
    <location>
        <begin position="134"/>
        <end position="145"/>
    </location>
</feature>
<feature type="region of interest" description="Disordered" evidence="1">
    <location>
        <begin position="216"/>
        <end position="242"/>
    </location>
</feature>
<dbReference type="Proteomes" id="UP000094444">
    <property type="component" value="Unassembled WGS sequence"/>
</dbReference>
<proteinExistence type="predicted"/>
<protein>
    <recommendedName>
        <fullName evidence="2">PD-(D/E)XK nuclease-like domain-containing protein</fullName>
    </recommendedName>
</protein>
<dbReference type="STRING" id="158607.A0A2P5HFD8"/>
<dbReference type="AlphaFoldDB" id="A0A2P5HFD8"/>
<evidence type="ECO:0000256" key="1">
    <source>
        <dbReference type="SAM" id="MobiDB-lite"/>
    </source>
</evidence>
<feature type="region of interest" description="Disordered" evidence="1">
    <location>
        <begin position="23"/>
        <end position="148"/>
    </location>
</feature>
<name>A0A2P5HFD8_DIAHE</name>
<comment type="caution">
    <text evidence="3">The sequence shown here is derived from an EMBL/GenBank/DDBJ whole genome shotgun (WGS) entry which is preliminary data.</text>
</comment>
<dbReference type="Pfam" id="PF20516">
    <property type="entry name" value="PDDEXK_12"/>
    <property type="match status" value="1"/>
</dbReference>
<evidence type="ECO:0000259" key="2">
    <source>
        <dbReference type="Pfam" id="PF20516"/>
    </source>
</evidence>
<gene>
    <name evidence="3" type="ORF">DHEL01_v212638</name>
</gene>
<evidence type="ECO:0000313" key="3">
    <source>
        <dbReference type="EMBL" id="POS68968.1"/>
    </source>
</evidence>
<feature type="compositionally biased region" description="Polar residues" evidence="1">
    <location>
        <begin position="23"/>
        <end position="44"/>
    </location>
</feature>
<reference evidence="3" key="1">
    <citation type="submission" date="2017-09" db="EMBL/GenBank/DDBJ databases">
        <title>Polyketide synthases of a Diaporthe helianthi virulent isolate.</title>
        <authorList>
            <person name="Baroncelli R."/>
        </authorList>
    </citation>
    <scope>NUCLEOTIDE SEQUENCE [LARGE SCALE GENOMIC DNA]</scope>
    <source>
        <strain evidence="3">7/96</strain>
    </source>
</reference>
<dbReference type="InterPro" id="IPR046797">
    <property type="entry name" value="PDDEXK_12"/>
</dbReference>
<feature type="domain" description="PD-(D/E)XK nuclease-like" evidence="2">
    <location>
        <begin position="272"/>
        <end position="398"/>
    </location>
</feature>
<accession>A0A2P5HFD8</accession>
<evidence type="ECO:0000313" key="4">
    <source>
        <dbReference type="Proteomes" id="UP000094444"/>
    </source>
</evidence>
<organism evidence="3 4">
    <name type="scientific">Diaporthe helianthi</name>
    <dbReference type="NCBI Taxonomy" id="158607"/>
    <lineage>
        <taxon>Eukaryota</taxon>
        <taxon>Fungi</taxon>
        <taxon>Dikarya</taxon>
        <taxon>Ascomycota</taxon>
        <taxon>Pezizomycotina</taxon>
        <taxon>Sordariomycetes</taxon>
        <taxon>Sordariomycetidae</taxon>
        <taxon>Diaporthales</taxon>
        <taxon>Diaporthaceae</taxon>
        <taxon>Diaporthe</taxon>
    </lineage>
</organism>
<dbReference type="InParanoid" id="A0A2P5HFD8"/>